<proteinExistence type="predicted"/>
<comment type="caution">
    <text evidence="1">The sequence shown here is derived from an EMBL/GenBank/DDBJ whole genome shotgun (WGS) entry which is preliminary data.</text>
</comment>
<dbReference type="Proteomes" id="UP000634136">
    <property type="component" value="Unassembled WGS sequence"/>
</dbReference>
<organism evidence="1 2">
    <name type="scientific">Senna tora</name>
    <dbReference type="NCBI Taxonomy" id="362788"/>
    <lineage>
        <taxon>Eukaryota</taxon>
        <taxon>Viridiplantae</taxon>
        <taxon>Streptophyta</taxon>
        <taxon>Embryophyta</taxon>
        <taxon>Tracheophyta</taxon>
        <taxon>Spermatophyta</taxon>
        <taxon>Magnoliopsida</taxon>
        <taxon>eudicotyledons</taxon>
        <taxon>Gunneridae</taxon>
        <taxon>Pentapetalae</taxon>
        <taxon>rosids</taxon>
        <taxon>fabids</taxon>
        <taxon>Fabales</taxon>
        <taxon>Fabaceae</taxon>
        <taxon>Caesalpinioideae</taxon>
        <taxon>Cassia clade</taxon>
        <taxon>Senna</taxon>
    </lineage>
</organism>
<evidence type="ECO:0000313" key="2">
    <source>
        <dbReference type="Proteomes" id="UP000634136"/>
    </source>
</evidence>
<sequence>MVKSLWFGDWFKGVAGMNKTMLDKQITKFWASTNYRNSTSYNVHCSANNDQSCQANHCNRLKASHSHIINLKHRIIALSLTATNQLRTDQQVEIQESVHLLDRGLTVMTLECTTVTELEARVLDEWKTKLRARRRWREWWPTEIAGVWGGFSDSVGKEQ</sequence>
<dbReference type="AlphaFoldDB" id="A0A834W643"/>
<reference evidence="1" key="1">
    <citation type="submission" date="2020-09" db="EMBL/GenBank/DDBJ databases">
        <title>Genome-Enabled Discovery of Anthraquinone Biosynthesis in Senna tora.</title>
        <authorList>
            <person name="Kang S.-H."/>
            <person name="Pandey R.P."/>
            <person name="Lee C.-M."/>
            <person name="Sim J.-S."/>
            <person name="Jeong J.-T."/>
            <person name="Choi B.-S."/>
            <person name="Jung M."/>
            <person name="Ginzburg D."/>
            <person name="Zhao K."/>
            <person name="Won S.Y."/>
            <person name="Oh T.-J."/>
            <person name="Yu Y."/>
            <person name="Kim N.-H."/>
            <person name="Lee O.R."/>
            <person name="Lee T.-H."/>
            <person name="Bashyal P."/>
            <person name="Kim T.-S."/>
            <person name="Lee W.-H."/>
            <person name="Kawkins C."/>
            <person name="Kim C.-K."/>
            <person name="Kim J.S."/>
            <person name="Ahn B.O."/>
            <person name="Rhee S.Y."/>
            <person name="Sohng J.K."/>
        </authorList>
    </citation>
    <scope>NUCLEOTIDE SEQUENCE</scope>
    <source>
        <tissue evidence="1">Leaf</tissue>
    </source>
</reference>
<name>A0A834W643_9FABA</name>
<accession>A0A834W643</accession>
<dbReference type="EMBL" id="JAAIUW010000012">
    <property type="protein sequence ID" value="KAF7805504.1"/>
    <property type="molecule type" value="Genomic_DNA"/>
</dbReference>
<protein>
    <submittedName>
        <fullName evidence="1">Uncharacterized protein</fullName>
    </submittedName>
</protein>
<keyword evidence="2" id="KW-1185">Reference proteome</keyword>
<gene>
    <name evidence="1" type="ORF">G2W53_037665</name>
</gene>
<evidence type="ECO:0000313" key="1">
    <source>
        <dbReference type="EMBL" id="KAF7805504.1"/>
    </source>
</evidence>